<dbReference type="EMBL" id="CP121687">
    <property type="protein sequence ID" value="WZL69215.1"/>
    <property type="molecule type" value="Genomic_DNA"/>
</dbReference>
<keyword evidence="4" id="KW-0472">Membrane</keyword>
<gene>
    <name evidence="6" type="ORF">QBE51_10455</name>
</gene>
<keyword evidence="4" id="KW-1133">Transmembrane helix</keyword>
<dbReference type="Proteomes" id="UP001486565">
    <property type="component" value="Chromosome"/>
</dbReference>
<protein>
    <submittedName>
        <fullName evidence="6">Substrate-binding domain-containing protein</fullName>
    </submittedName>
</protein>
<feature type="domain" description="Periplasmic binding protein" evidence="5">
    <location>
        <begin position="346"/>
        <end position="602"/>
    </location>
</feature>
<dbReference type="Gene3D" id="3.40.50.2300">
    <property type="match status" value="4"/>
</dbReference>
<keyword evidence="7" id="KW-1185">Reference proteome</keyword>
<dbReference type="InterPro" id="IPR028082">
    <property type="entry name" value="Peripla_BP_I"/>
</dbReference>
<dbReference type="SUPFAM" id="SSF53822">
    <property type="entry name" value="Periplasmic binding protein-like I"/>
    <property type="match status" value="2"/>
</dbReference>
<evidence type="ECO:0000259" key="5">
    <source>
        <dbReference type="Pfam" id="PF13407"/>
    </source>
</evidence>
<evidence type="ECO:0000256" key="4">
    <source>
        <dbReference type="SAM" id="Phobius"/>
    </source>
</evidence>
<dbReference type="CDD" id="cd06309">
    <property type="entry name" value="PBP1_galactofuranose_YtfQ-like"/>
    <property type="match status" value="1"/>
</dbReference>
<dbReference type="Pfam" id="PF13407">
    <property type="entry name" value="Peripla_BP_4"/>
    <property type="match status" value="2"/>
</dbReference>
<comment type="similarity">
    <text evidence="2">Belongs to the bacterial solute-binding protein 2 family.</text>
</comment>
<evidence type="ECO:0000256" key="1">
    <source>
        <dbReference type="ARBA" id="ARBA00004196"/>
    </source>
</evidence>
<reference evidence="6 7" key="1">
    <citation type="submission" date="2023-03" db="EMBL/GenBank/DDBJ databases">
        <title>Novel Species.</title>
        <authorList>
            <person name="Ma S."/>
        </authorList>
    </citation>
    <scope>NUCLEOTIDE SEQUENCE [LARGE SCALE GENOMIC DNA]</scope>
    <source>
        <strain evidence="6 7">LIND6LT2</strain>
    </source>
</reference>
<keyword evidence="4" id="KW-0812">Transmembrane</keyword>
<organism evidence="6 7">
    <name type="scientific">Defluviitalea saccharophila</name>
    <dbReference type="NCBI Taxonomy" id="879970"/>
    <lineage>
        <taxon>Bacteria</taxon>
        <taxon>Bacillati</taxon>
        <taxon>Bacillota</taxon>
        <taxon>Clostridia</taxon>
        <taxon>Lachnospirales</taxon>
        <taxon>Defluviitaleaceae</taxon>
        <taxon>Defluviitalea</taxon>
    </lineage>
</organism>
<dbReference type="CDD" id="cd06308">
    <property type="entry name" value="PBP1_sensor_kinase-like"/>
    <property type="match status" value="1"/>
</dbReference>
<dbReference type="InterPro" id="IPR025997">
    <property type="entry name" value="SBP_2_dom"/>
</dbReference>
<proteinExistence type="inferred from homology"/>
<evidence type="ECO:0000256" key="2">
    <source>
        <dbReference type="ARBA" id="ARBA00007639"/>
    </source>
</evidence>
<dbReference type="PANTHER" id="PTHR46847">
    <property type="entry name" value="D-ALLOSE-BINDING PERIPLASMIC PROTEIN-RELATED"/>
    <property type="match status" value="1"/>
</dbReference>
<evidence type="ECO:0000313" key="7">
    <source>
        <dbReference type="Proteomes" id="UP001486565"/>
    </source>
</evidence>
<comment type="subcellular location">
    <subcellularLocation>
        <location evidence="1">Cell envelope</location>
    </subcellularLocation>
</comment>
<feature type="domain" description="Periplasmic binding protein" evidence="5">
    <location>
        <begin position="45"/>
        <end position="300"/>
    </location>
</feature>
<evidence type="ECO:0000256" key="3">
    <source>
        <dbReference type="ARBA" id="ARBA00022729"/>
    </source>
</evidence>
<evidence type="ECO:0000313" key="6">
    <source>
        <dbReference type="EMBL" id="WZL69215.1"/>
    </source>
</evidence>
<dbReference type="RefSeq" id="WP_341876223.1">
    <property type="nucleotide sequence ID" value="NZ_CP121687.1"/>
</dbReference>
<feature type="transmembrane region" description="Helical" evidence="4">
    <location>
        <begin position="9"/>
        <end position="29"/>
    </location>
</feature>
<keyword evidence="3" id="KW-0732">Signal</keyword>
<dbReference type="PANTHER" id="PTHR46847:SF1">
    <property type="entry name" value="D-ALLOSE-BINDING PERIPLASMIC PROTEIN-RELATED"/>
    <property type="match status" value="1"/>
</dbReference>
<name>A0ABZ2Y207_9FIRM</name>
<accession>A0ABZ2Y207</accession>
<sequence length="628" mass="70800">MKQTIKQEIIVLLFSVMLFLFMYAVFYAYSSIQDKARDDGEKYLIGVSQANLLEPWRIVMNEEIKKEAEKYKDLKLIFTDAAQSSQKQIEDIQKLQEYGIDLLIVSMNNSKELTPIVEEVYKKIPVIVLDRAVEGYGYTLFIGQDNESIGKQTGQMILDLLGEKGGEIIEIQGLKGSPPVETRSQGVMNKLRENPRIQIVDRVIADWNRDKAEDKLSNILNQYDSVDLIFAQSDAMALGAYKAAQKLGKENIKFLGVDGLSEENGGLDLVEKGILEGTFICPTGGKEAVQYAIKILNGEKFVPKKIILRNHKITSENISEYKSNKYNLQIPRTNKDRILLGFAQVGAESGWREANTRSIQSAALAEGIDLEMRFCDNKVENQIQAVKSFIEQGVDVIAFPPIIETGWEEILQEAKKKGIPIILSDRKMNIDDETLWTTYLGSDFIEEGRRAGRWLIQQTGNDKEQVNIVEIQGTIGSNPSIERKKGFEEIIREHPKFKIIKSRSGDFTFEQGKMIMKEFLEETKGNIDVVYSHNDDMALGAIEAIEEYGLNPGKDILIISIDGTKAALQALSIGKLNCVVECNPLLGPQLMHVIKDLMDGQEVPKQIMPPEDVFTSENVKRVLENREY</sequence>